<dbReference type="Proteomes" id="UP001501867">
    <property type="component" value="Unassembled WGS sequence"/>
</dbReference>
<protein>
    <submittedName>
        <fullName evidence="1">Uncharacterized protein</fullName>
    </submittedName>
</protein>
<keyword evidence="2" id="KW-1185">Reference proteome</keyword>
<proteinExistence type="predicted"/>
<evidence type="ECO:0000313" key="2">
    <source>
        <dbReference type="Proteomes" id="UP001501867"/>
    </source>
</evidence>
<organism evidence="1 2">
    <name type="scientific">Streptomyces polychromogenes</name>
    <dbReference type="NCBI Taxonomy" id="67342"/>
    <lineage>
        <taxon>Bacteria</taxon>
        <taxon>Bacillati</taxon>
        <taxon>Actinomycetota</taxon>
        <taxon>Actinomycetes</taxon>
        <taxon>Kitasatosporales</taxon>
        <taxon>Streptomycetaceae</taxon>
        <taxon>Streptomyces</taxon>
    </lineage>
</organism>
<dbReference type="EMBL" id="BAAABV010000015">
    <property type="protein sequence ID" value="GAA0291037.1"/>
    <property type="molecule type" value="Genomic_DNA"/>
</dbReference>
<name>A0ABN0VED8_9ACTN</name>
<evidence type="ECO:0000313" key="1">
    <source>
        <dbReference type="EMBL" id="GAA0291037.1"/>
    </source>
</evidence>
<sequence length="80" mass="8994">MPETFVDLGTVNAPSGVLVLGMGGWIDQWPEPAPPLSERAKAVAAMGGGHLREWLCERGRRRAPERDRHRCARLLRESYR</sequence>
<gene>
    <name evidence="1" type="ORF">GCM10010302_31990</name>
</gene>
<reference evidence="1 2" key="1">
    <citation type="journal article" date="2019" name="Int. J. Syst. Evol. Microbiol.">
        <title>The Global Catalogue of Microorganisms (GCM) 10K type strain sequencing project: providing services to taxonomists for standard genome sequencing and annotation.</title>
        <authorList>
            <consortium name="The Broad Institute Genomics Platform"/>
            <consortium name="The Broad Institute Genome Sequencing Center for Infectious Disease"/>
            <person name="Wu L."/>
            <person name="Ma J."/>
        </authorList>
    </citation>
    <scope>NUCLEOTIDE SEQUENCE [LARGE SCALE GENOMIC DNA]</scope>
    <source>
        <strain evidence="1 2">JCM 4505</strain>
    </source>
</reference>
<comment type="caution">
    <text evidence="1">The sequence shown here is derived from an EMBL/GenBank/DDBJ whole genome shotgun (WGS) entry which is preliminary data.</text>
</comment>
<accession>A0ABN0VED8</accession>